<organism evidence="3 4">
    <name type="scientific">Kineococcus mangrovi</name>
    <dbReference type="NCBI Taxonomy" id="1660183"/>
    <lineage>
        <taxon>Bacteria</taxon>
        <taxon>Bacillati</taxon>
        <taxon>Actinomycetota</taxon>
        <taxon>Actinomycetes</taxon>
        <taxon>Kineosporiales</taxon>
        <taxon>Kineosporiaceae</taxon>
        <taxon>Kineococcus</taxon>
    </lineage>
</organism>
<dbReference type="SUPFAM" id="SSF50965">
    <property type="entry name" value="Galactose oxidase, central domain"/>
    <property type="match status" value="1"/>
</dbReference>
<dbReference type="Gene3D" id="2.120.10.80">
    <property type="entry name" value="Kelch-type beta propeller"/>
    <property type="match status" value="1"/>
</dbReference>
<dbReference type="PROSITE" id="PS51257">
    <property type="entry name" value="PROKAR_LIPOPROTEIN"/>
    <property type="match status" value="1"/>
</dbReference>
<sequence length="370" mass="38584">MRPTGMLRRRDVLALGAVGALAACGEQPGGAPTSPSAWPGDLPTATGTWQEIPDAPMSARRTPTLTWTGTELLVTGGVGRVVGPTVTCPPNALCEAPPTEPLEGSGAFDPATGTWRALTGGNWFHHGPTWTGRLLTDGWSWFDPATDATGRAPESDLLVYAPAAWSGAEVLCVGTDGSGQPVPHTLWAWDPATGATRTGRVPGPDSGETCHTLWAGDELLVGLTMLPPEAPTVQAYDPVADAWRAVSMGPAVQLLPPGGWDGERVVGLGWAEAELAQLDRTDPTDGTSSPVPLPAALDGRQTVPDLAVAPDRVAVGVGPRYAVLDGDTWTALPALPGVGDDERVTTAWAGDRLVAWDDTLRRTGWWIDLG</sequence>
<evidence type="ECO:0000313" key="4">
    <source>
        <dbReference type="Proteomes" id="UP001566476"/>
    </source>
</evidence>
<dbReference type="EMBL" id="JBGGTQ010000006">
    <property type="protein sequence ID" value="MEZ0493391.1"/>
    <property type="molecule type" value="Genomic_DNA"/>
</dbReference>
<name>A0ABV4I802_9ACTN</name>
<keyword evidence="4" id="KW-1185">Reference proteome</keyword>
<protein>
    <recommendedName>
        <fullName evidence="5">Galactose oxidase-like protein</fullName>
    </recommendedName>
</protein>
<evidence type="ECO:0008006" key="5">
    <source>
        <dbReference type="Google" id="ProtNLM"/>
    </source>
</evidence>
<evidence type="ECO:0000313" key="3">
    <source>
        <dbReference type="EMBL" id="MEZ0493391.1"/>
    </source>
</evidence>
<dbReference type="InterPro" id="IPR015915">
    <property type="entry name" value="Kelch-typ_b-propeller"/>
</dbReference>
<evidence type="ECO:0000256" key="2">
    <source>
        <dbReference type="SAM" id="SignalP"/>
    </source>
</evidence>
<comment type="caution">
    <text evidence="3">The sequence shown here is derived from an EMBL/GenBank/DDBJ whole genome shotgun (WGS) entry which is preliminary data.</text>
</comment>
<dbReference type="InterPro" id="IPR011043">
    <property type="entry name" value="Gal_Oxase/kelch_b-propeller"/>
</dbReference>
<feature type="signal peptide" evidence="2">
    <location>
        <begin position="1"/>
        <end position="22"/>
    </location>
</feature>
<dbReference type="Proteomes" id="UP001566476">
    <property type="component" value="Unassembled WGS sequence"/>
</dbReference>
<keyword evidence="2" id="KW-0732">Signal</keyword>
<proteinExistence type="predicted"/>
<feature type="chain" id="PRO_5045651036" description="Galactose oxidase-like protein" evidence="2">
    <location>
        <begin position="23"/>
        <end position="370"/>
    </location>
</feature>
<gene>
    <name evidence="3" type="ORF">AB2L28_14220</name>
</gene>
<reference evidence="3 4" key="1">
    <citation type="submission" date="2024-07" db="EMBL/GenBank/DDBJ databases">
        <authorList>
            <person name="Thanompreechachai J."/>
            <person name="Duangmal K."/>
        </authorList>
    </citation>
    <scope>NUCLEOTIDE SEQUENCE [LARGE SCALE GENOMIC DNA]</scope>
    <source>
        <strain evidence="3 4">TBRC 1896</strain>
    </source>
</reference>
<accession>A0ABV4I802</accession>
<dbReference type="RefSeq" id="WP_370719635.1">
    <property type="nucleotide sequence ID" value="NZ_JBGGTQ010000006.1"/>
</dbReference>
<feature type="region of interest" description="Disordered" evidence="1">
    <location>
        <begin position="26"/>
        <end position="60"/>
    </location>
</feature>
<evidence type="ECO:0000256" key="1">
    <source>
        <dbReference type="SAM" id="MobiDB-lite"/>
    </source>
</evidence>